<evidence type="ECO:0008006" key="4">
    <source>
        <dbReference type="Google" id="ProtNLM"/>
    </source>
</evidence>
<keyword evidence="3" id="KW-1185">Reference proteome</keyword>
<accession>A0A1Z1WA87</accession>
<keyword evidence="1" id="KW-0472">Membrane</keyword>
<gene>
    <name evidence="2" type="ORF">SMD44_02707</name>
</gene>
<evidence type="ECO:0000313" key="3">
    <source>
        <dbReference type="Proteomes" id="UP000195880"/>
    </source>
</evidence>
<dbReference type="RefSeq" id="WP_237307176.1">
    <property type="nucleotide sequence ID" value="NZ_CP021748.1"/>
</dbReference>
<organism evidence="2 3">
    <name type="scientific">Streptomyces alboflavus</name>
    <dbReference type="NCBI Taxonomy" id="67267"/>
    <lineage>
        <taxon>Bacteria</taxon>
        <taxon>Bacillati</taxon>
        <taxon>Actinomycetota</taxon>
        <taxon>Actinomycetes</taxon>
        <taxon>Kitasatosporales</taxon>
        <taxon>Streptomycetaceae</taxon>
        <taxon>Streptomyces</taxon>
    </lineage>
</organism>
<feature type="transmembrane region" description="Helical" evidence="1">
    <location>
        <begin position="290"/>
        <end position="311"/>
    </location>
</feature>
<dbReference type="Proteomes" id="UP000195880">
    <property type="component" value="Chromosome"/>
</dbReference>
<sequence>MSPAGFQLSAIELIRLGAPTEAALTDMDTAAAANGVVLLHGVLPAVRPADLPKALQFCASIDVHHRQGEQRHWVAQQLPRGCRIAETEREMVHGVLVTARRELSKFHEGLDLSAAEQWLWKMLYATEYPPPREAGEELRELRLRLPNAIQGVAGARGLSLVGTSVDPNPEQPPNYQYYDASGFHLATLQSDALALACLQRIVLDAFGQEVARMGEHEPLRRKVGQLERDLLVFRRSYWAADFGRQAVCTAIMRNFQRGCGLPEALQSLVSDLGELSRQVQAAETETTNAILGLLAAIGLPLATGLAIWQGLPQADVASLYRTLGITCLVTVLLTSSFPGLRRLFVTLFRRRRRQR</sequence>
<dbReference type="KEGG" id="salf:SMD44_02707"/>
<dbReference type="STRING" id="67267.GCA_000716675_04981"/>
<name>A0A1Z1WA87_9ACTN</name>
<dbReference type="eggNOG" id="ENOG502ZPUG">
    <property type="taxonomic scope" value="Bacteria"/>
</dbReference>
<evidence type="ECO:0000256" key="1">
    <source>
        <dbReference type="SAM" id="Phobius"/>
    </source>
</evidence>
<reference evidence="2 3" key="1">
    <citation type="submission" date="2017-05" db="EMBL/GenBank/DDBJ databases">
        <title>Streptomyces alboflavus Genome sequencing and assembly.</title>
        <authorList>
            <person name="Wang Y."/>
            <person name="Du B."/>
            <person name="Ding Y."/>
            <person name="Liu H."/>
            <person name="Hou Q."/>
            <person name="Liu K."/>
            <person name="Wang C."/>
            <person name="Yao L."/>
        </authorList>
    </citation>
    <scope>NUCLEOTIDE SEQUENCE [LARGE SCALE GENOMIC DNA]</scope>
    <source>
        <strain evidence="2 3">MDJK44</strain>
    </source>
</reference>
<keyword evidence="1" id="KW-0812">Transmembrane</keyword>
<evidence type="ECO:0000313" key="2">
    <source>
        <dbReference type="EMBL" id="ARX83292.1"/>
    </source>
</evidence>
<dbReference type="AlphaFoldDB" id="A0A1Z1WA87"/>
<proteinExistence type="predicted"/>
<keyword evidence="1" id="KW-1133">Transmembrane helix</keyword>
<dbReference type="EMBL" id="CP021748">
    <property type="protein sequence ID" value="ARX83292.1"/>
    <property type="molecule type" value="Genomic_DNA"/>
</dbReference>
<protein>
    <recommendedName>
        <fullName evidence="4">CorA-like Mg2+ transporter protein</fullName>
    </recommendedName>
</protein>
<feature type="transmembrane region" description="Helical" evidence="1">
    <location>
        <begin position="323"/>
        <end position="345"/>
    </location>
</feature>